<dbReference type="PANTHER" id="PTHR30193:SF37">
    <property type="entry name" value="INNER MEMBRANE ABC TRANSPORTER PERMEASE PROTEIN YCJO"/>
    <property type="match status" value="1"/>
</dbReference>
<evidence type="ECO:0000256" key="4">
    <source>
        <dbReference type="ARBA" id="ARBA00022692"/>
    </source>
</evidence>
<feature type="region of interest" description="Disordered" evidence="8">
    <location>
        <begin position="1"/>
        <end position="28"/>
    </location>
</feature>
<gene>
    <name evidence="10" type="primary">msmF</name>
    <name evidence="10" type="ORF">Amac_055070</name>
</gene>
<keyword evidence="2 7" id="KW-0813">Transport</keyword>
<dbReference type="InterPro" id="IPR000515">
    <property type="entry name" value="MetI-like"/>
</dbReference>
<evidence type="ECO:0000256" key="7">
    <source>
        <dbReference type="RuleBase" id="RU363032"/>
    </source>
</evidence>
<evidence type="ECO:0000256" key="6">
    <source>
        <dbReference type="ARBA" id="ARBA00023136"/>
    </source>
</evidence>
<dbReference type="RefSeq" id="WP_155357259.1">
    <property type="nucleotide sequence ID" value="NZ_BAAAHL010000038.1"/>
</dbReference>
<proteinExistence type="inferred from homology"/>
<protein>
    <submittedName>
        <fullName evidence="10">Sugar ABC transporter permease</fullName>
    </submittedName>
</protein>
<dbReference type="PANTHER" id="PTHR30193">
    <property type="entry name" value="ABC TRANSPORTER PERMEASE PROTEIN"/>
    <property type="match status" value="1"/>
</dbReference>
<evidence type="ECO:0000256" key="5">
    <source>
        <dbReference type="ARBA" id="ARBA00022989"/>
    </source>
</evidence>
<evidence type="ECO:0000256" key="8">
    <source>
        <dbReference type="SAM" id="MobiDB-lite"/>
    </source>
</evidence>
<organism evidence="10 11">
    <name type="scientific">Acrocarpospora macrocephala</name>
    <dbReference type="NCBI Taxonomy" id="150177"/>
    <lineage>
        <taxon>Bacteria</taxon>
        <taxon>Bacillati</taxon>
        <taxon>Actinomycetota</taxon>
        <taxon>Actinomycetes</taxon>
        <taxon>Streptosporangiales</taxon>
        <taxon>Streptosporangiaceae</taxon>
        <taxon>Acrocarpospora</taxon>
    </lineage>
</organism>
<dbReference type="PROSITE" id="PS50928">
    <property type="entry name" value="ABC_TM1"/>
    <property type="match status" value="1"/>
</dbReference>
<feature type="transmembrane region" description="Helical" evidence="7">
    <location>
        <begin position="224"/>
        <end position="249"/>
    </location>
</feature>
<accession>A0A5M3WTC8</accession>
<feature type="transmembrane region" description="Helical" evidence="7">
    <location>
        <begin position="34"/>
        <end position="53"/>
    </location>
</feature>
<dbReference type="AlphaFoldDB" id="A0A5M3WTC8"/>
<evidence type="ECO:0000256" key="2">
    <source>
        <dbReference type="ARBA" id="ARBA00022448"/>
    </source>
</evidence>
<comment type="similarity">
    <text evidence="7">Belongs to the binding-protein-dependent transport system permease family.</text>
</comment>
<dbReference type="Proteomes" id="UP000331127">
    <property type="component" value="Unassembled WGS sequence"/>
</dbReference>
<feature type="transmembrane region" description="Helical" evidence="7">
    <location>
        <begin position="129"/>
        <end position="150"/>
    </location>
</feature>
<dbReference type="SUPFAM" id="SSF161098">
    <property type="entry name" value="MetI-like"/>
    <property type="match status" value="1"/>
</dbReference>
<feature type="domain" description="ABC transmembrane type-1" evidence="9">
    <location>
        <begin position="92"/>
        <end position="305"/>
    </location>
</feature>
<dbReference type="InterPro" id="IPR051393">
    <property type="entry name" value="ABC_transporter_permease"/>
</dbReference>
<dbReference type="OrthoDB" id="9804439at2"/>
<reference evidence="10 11" key="1">
    <citation type="submission" date="2019-10" db="EMBL/GenBank/DDBJ databases">
        <title>Whole genome shotgun sequence of Acrocarpospora macrocephala NBRC 16266.</title>
        <authorList>
            <person name="Ichikawa N."/>
            <person name="Kimura A."/>
            <person name="Kitahashi Y."/>
            <person name="Komaki H."/>
            <person name="Oguchi A."/>
        </authorList>
    </citation>
    <scope>NUCLEOTIDE SEQUENCE [LARGE SCALE GENOMIC DNA]</scope>
    <source>
        <strain evidence="10 11">NBRC 16266</strain>
    </source>
</reference>
<feature type="transmembrane region" description="Helical" evidence="7">
    <location>
        <begin position="284"/>
        <end position="307"/>
    </location>
</feature>
<dbReference type="GO" id="GO:0005886">
    <property type="term" value="C:plasma membrane"/>
    <property type="evidence" value="ECO:0007669"/>
    <property type="project" value="UniProtKB-SubCell"/>
</dbReference>
<evidence type="ECO:0000259" key="9">
    <source>
        <dbReference type="PROSITE" id="PS50928"/>
    </source>
</evidence>
<dbReference type="CDD" id="cd06261">
    <property type="entry name" value="TM_PBP2"/>
    <property type="match status" value="1"/>
</dbReference>
<feature type="transmembrane region" description="Helical" evidence="7">
    <location>
        <begin position="182"/>
        <end position="203"/>
    </location>
</feature>
<dbReference type="GO" id="GO:0055085">
    <property type="term" value="P:transmembrane transport"/>
    <property type="evidence" value="ECO:0007669"/>
    <property type="project" value="InterPro"/>
</dbReference>
<evidence type="ECO:0000313" key="11">
    <source>
        <dbReference type="Proteomes" id="UP000331127"/>
    </source>
</evidence>
<keyword evidence="6 7" id="KW-0472">Membrane</keyword>
<comment type="caution">
    <text evidence="10">The sequence shown here is derived from an EMBL/GenBank/DDBJ whole genome shotgun (WGS) entry which is preliminary data.</text>
</comment>
<keyword evidence="11" id="KW-1185">Reference proteome</keyword>
<name>A0A5M3WTC8_9ACTN</name>
<dbReference type="Gene3D" id="1.10.3720.10">
    <property type="entry name" value="MetI-like"/>
    <property type="match status" value="1"/>
</dbReference>
<dbReference type="EMBL" id="BLAE01000033">
    <property type="protein sequence ID" value="GES11910.1"/>
    <property type="molecule type" value="Genomic_DNA"/>
</dbReference>
<evidence type="ECO:0000256" key="3">
    <source>
        <dbReference type="ARBA" id="ARBA00022475"/>
    </source>
</evidence>
<feature type="transmembrane region" description="Helical" evidence="7">
    <location>
        <begin position="91"/>
        <end position="117"/>
    </location>
</feature>
<comment type="subcellular location">
    <subcellularLocation>
        <location evidence="1 7">Cell membrane</location>
        <topology evidence="1 7">Multi-pass membrane protein</topology>
    </subcellularLocation>
</comment>
<keyword evidence="5 7" id="KW-1133">Transmembrane helix</keyword>
<evidence type="ECO:0000313" key="10">
    <source>
        <dbReference type="EMBL" id="GES11910.1"/>
    </source>
</evidence>
<dbReference type="InterPro" id="IPR035906">
    <property type="entry name" value="MetI-like_sf"/>
</dbReference>
<sequence>MTSTTSRKTGARRPSSTAPPSPGRSRKGALRPSGIPWIMPAFVFVVGLLYFCIGETGYLSTLDWDGTSPTPTPVGLENYQRILQDPIFWQAIWHTVIFFIVTFTAQTAIGFVFAALLHSKVKLGAVYKVIVFTPVVIAPATMAPVFRQMFAADGQLNWALDHIGLGFLSQPWLAQSGTAMPVIMFITVWNFTGLTFVLYYAAMGQIDPETLEAARTDGASNIRTLVSIVWPGVRGTTVALGMLSVIGALKTFDVPYLVTIGGPNYATEFLGTYIYRISIPSAHVGYGAALSIMLLILALAGAIAIAVRANRKDSETGV</sequence>
<keyword evidence="4 7" id="KW-0812">Transmembrane</keyword>
<evidence type="ECO:0000256" key="1">
    <source>
        <dbReference type="ARBA" id="ARBA00004651"/>
    </source>
</evidence>
<keyword evidence="3" id="KW-1003">Cell membrane</keyword>
<dbReference type="Pfam" id="PF00528">
    <property type="entry name" value="BPD_transp_1"/>
    <property type="match status" value="1"/>
</dbReference>